<dbReference type="AlphaFoldDB" id="A0A0G4IDD8"/>
<organism evidence="2">
    <name type="scientific">Chromera velia CCMP2878</name>
    <dbReference type="NCBI Taxonomy" id="1169474"/>
    <lineage>
        <taxon>Eukaryota</taxon>
        <taxon>Sar</taxon>
        <taxon>Alveolata</taxon>
        <taxon>Colpodellida</taxon>
        <taxon>Chromeraceae</taxon>
        <taxon>Chromera</taxon>
    </lineage>
</organism>
<dbReference type="EMBL" id="CDMZ01005849">
    <property type="protein sequence ID" value="CEM55175.1"/>
    <property type="molecule type" value="Genomic_DNA"/>
</dbReference>
<evidence type="ECO:0000313" key="2">
    <source>
        <dbReference type="EMBL" id="CEM55175.1"/>
    </source>
</evidence>
<protein>
    <submittedName>
        <fullName evidence="2">Uncharacterized protein</fullName>
    </submittedName>
</protein>
<sequence>MKIYVAAGLLLGSAVAFDSKNKTATEKDSKDDEPKMTIFEELELKLDDCPEGKDGFPCWPSKFPDLDPNNPGVIPNFQIFKPDGKGGRTPLPNLEGIYEAFKTGDPDSTDDKFGKLCDSPAPDGTCWIWADPLQNCANACKQFAIDMKMKEKGPSQCYRQRLADTVTTAEFELAGARANNNTGDDILPSVGCVGGVMLADEDQVPVTPFYSTDMNDEGCFTRNATAFDGHSTDCFSVPEDEDEIRLCPCTYLCDYDPVNKNKVDSPTGIESKCDVETFILKRGVKPTTPKKDKKGIFDLGSLGDYFSFNYDDKEDKDE</sequence>
<dbReference type="VEuPathDB" id="CryptoDB:Cvel_13330"/>
<name>A0A0G4IDD8_9ALVE</name>
<dbReference type="PhylomeDB" id="A0A0G4IDD8"/>
<proteinExistence type="predicted"/>
<keyword evidence="1" id="KW-0732">Signal</keyword>
<feature type="chain" id="PRO_5005192519" evidence="1">
    <location>
        <begin position="17"/>
        <end position="318"/>
    </location>
</feature>
<accession>A0A0G4IDD8</accession>
<reference evidence="2" key="1">
    <citation type="submission" date="2014-11" db="EMBL/GenBank/DDBJ databases">
        <authorList>
            <person name="Otto D Thomas"/>
            <person name="Naeem Raeece"/>
        </authorList>
    </citation>
    <scope>NUCLEOTIDE SEQUENCE</scope>
</reference>
<feature type="signal peptide" evidence="1">
    <location>
        <begin position="1"/>
        <end position="16"/>
    </location>
</feature>
<evidence type="ECO:0000256" key="1">
    <source>
        <dbReference type="SAM" id="SignalP"/>
    </source>
</evidence>
<gene>
    <name evidence="2" type="ORF">Cvel_13330</name>
</gene>